<keyword evidence="4 5" id="KW-0472">Membrane</keyword>
<keyword evidence="5 6" id="KW-0520">NAD</keyword>
<dbReference type="PANTHER" id="PTHR11432:SF3">
    <property type="entry name" value="NADH-UBIQUINONE OXIDOREDUCTASE CHAIN 1"/>
    <property type="match status" value="1"/>
</dbReference>
<gene>
    <name evidence="5 8" type="primary">nuoH</name>
    <name evidence="8" type="ORF">AJAP_37015</name>
</gene>
<dbReference type="KEGG" id="aja:AJAP_37015"/>
<dbReference type="eggNOG" id="COG1005">
    <property type="taxonomic scope" value="Bacteria"/>
</dbReference>
<dbReference type="PROSITE" id="PS00668">
    <property type="entry name" value="COMPLEX1_ND1_2"/>
    <property type="match status" value="1"/>
</dbReference>
<sequence>MTPLLSQMPDAAERAALLADDPLWLVLLKTVVILLIGPILTIFLIVWERKAVGRMQNRPGPNRVGPGGYLQSLADAIKLPFKEQIIPDTADRKVYFLAPVISAVPALIALAAIPFGPVVSIFGERTVLQLVDLPVGVLVILACSSIGVYGLVLAGWSSGSPYPLLGGLRSAAQVISYEIAMGLSIVGVILYAGSMSTSAIVESQQSGWYFYLLLPSFVIYLISMVGETNRAPFDLPEAESELVGGFHTEYSSMKFAMFFLAEYVNMVIVSAFATTLFLGGWKFPFVGADHALNQGWLPLIWFAAKLFILLFGFIWLRGTLPRLRYDQFMRLGWKVLVPVNLVWIVVIVTVRAIKNSGGLSTPQILIGGGALILVVVILSLLLPDKKVPDDDYVPVTGGGFPVPPLDLQVPEKTPRQKALAKAEARAAKRKPAAVSSGREAGDGDV</sequence>
<evidence type="ECO:0000256" key="2">
    <source>
        <dbReference type="ARBA" id="ARBA00022692"/>
    </source>
</evidence>
<evidence type="ECO:0000256" key="1">
    <source>
        <dbReference type="ARBA" id="ARBA00004141"/>
    </source>
</evidence>
<keyword evidence="3 5" id="KW-1133">Transmembrane helix</keyword>
<feature type="transmembrane region" description="Helical" evidence="5">
    <location>
        <begin position="331"/>
        <end position="352"/>
    </location>
</feature>
<dbReference type="HAMAP" id="MF_01350">
    <property type="entry name" value="NDH1_NuoH"/>
    <property type="match status" value="1"/>
</dbReference>
<evidence type="ECO:0000313" key="9">
    <source>
        <dbReference type="Proteomes" id="UP000028492"/>
    </source>
</evidence>
<evidence type="ECO:0000313" key="8">
    <source>
        <dbReference type="EMBL" id="AIG80201.1"/>
    </source>
</evidence>
<organism evidence="8 9">
    <name type="scientific">Amycolatopsis japonica</name>
    <dbReference type="NCBI Taxonomy" id="208439"/>
    <lineage>
        <taxon>Bacteria</taxon>
        <taxon>Bacillati</taxon>
        <taxon>Actinomycetota</taxon>
        <taxon>Actinomycetes</taxon>
        <taxon>Pseudonocardiales</taxon>
        <taxon>Pseudonocardiaceae</taxon>
        <taxon>Amycolatopsis</taxon>
        <taxon>Amycolatopsis japonica group</taxon>
    </lineage>
</organism>
<dbReference type="RefSeq" id="WP_038520064.1">
    <property type="nucleotide sequence ID" value="NZ_CP008953.1"/>
</dbReference>
<comment type="catalytic activity">
    <reaction evidence="5">
        <text>a quinone + NADH + 5 H(+)(in) = a quinol + NAD(+) + 4 H(+)(out)</text>
        <dbReference type="Rhea" id="RHEA:57888"/>
        <dbReference type="ChEBI" id="CHEBI:15378"/>
        <dbReference type="ChEBI" id="CHEBI:24646"/>
        <dbReference type="ChEBI" id="CHEBI:57540"/>
        <dbReference type="ChEBI" id="CHEBI:57945"/>
        <dbReference type="ChEBI" id="CHEBI:132124"/>
    </reaction>
</comment>
<feature type="transmembrane region" description="Helical" evidence="5">
    <location>
        <begin position="364"/>
        <end position="382"/>
    </location>
</feature>
<dbReference type="GO" id="GO:0005886">
    <property type="term" value="C:plasma membrane"/>
    <property type="evidence" value="ECO:0007669"/>
    <property type="project" value="UniProtKB-SubCell"/>
</dbReference>
<dbReference type="GO" id="GO:0016655">
    <property type="term" value="F:oxidoreductase activity, acting on NAD(P)H, quinone or similar compound as acceptor"/>
    <property type="evidence" value="ECO:0007669"/>
    <property type="project" value="UniProtKB-UniRule"/>
</dbReference>
<dbReference type="NCBIfam" id="NF004743">
    <property type="entry name" value="PRK06076.1-4"/>
    <property type="match status" value="1"/>
</dbReference>
<keyword evidence="9" id="KW-1185">Reference proteome</keyword>
<dbReference type="GO" id="GO:0003954">
    <property type="term" value="F:NADH dehydrogenase activity"/>
    <property type="evidence" value="ECO:0007669"/>
    <property type="project" value="TreeGrafter"/>
</dbReference>
<dbReference type="GO" id="GO:0048038">
    <property type="term" value="F:quinone binding"/>
    <property type="evidence" value="ECO:0007669"/>
    <property type="project" value="UniProtKB-KW"/>
</dbReference>
<feature type="transmembrane region" description="Helical" evidence="5">
    <location>
        <begin position="255"/>
        <end position="279"/>
    </location>
</feature>
<comment type="similarity">
    <text evidence="5 6">Belongs to the complex I subunit 1 family.</text>
</comment>
<keyword evidence="2 5" id="KW-0812">Transmembrane</keyword>
<dbReference type="InterPro" id="IPR018086">
    <property type="entry name" value="NADH_UbQ_OxRdtase_su1_CS"/>
</dbReference>
<dbReference type="Pfam" id="PF00146">
    <property type="entry name" value="NADHdh"/>
    <property type="match status" value="1"/>
</dbReference>
<feature type="region of interest" description="Disordered" evidence="7">
    <location>
        <begin position="421"/>
        <end position="445"/>
    </location>
</feature>
<dbReference type="STRING" id="208439.AJAP_37015"/>
<evidence type="ECO:0000256" key="6">
    <source>
        <dbReference type="RuleBase" id="RU000471"/>
    </source>
</evidence>
<comment type="subunit">
    <text evidence="5">NDH-1 is composed of 14 different subunits. Subunits NuoA, H, J, K, L, M, N constitute the membrane sector of the complex.</text>
</comment>
<dbReference type="Proteomes" id="UP000028492">
    <property type="component" value="Chromosome"/>
</dbReference>
<evidence type="ECO:0000256" key="3">
    <source>
        <dbReference type="ARBA" id="ARBA00022989"/>
    </source>
</evidence>
<dbReference type="NCBIfam" id="NF004741">
    <property type="entry name" value="PRK06076.1-2"/>
    <property type="match status" value="1"/>
</dbReference>
<proteinExistence type="inferred from homology"/>
<dbReference type="PANTHER" id="PTHR11432">
    <property type="entry name" value="NADH DEHYDROGENASE SUBUNIT 1"/>
    <property type="match status" value="1"/>
</dbReference>
<feature type="transmembrane region" description="Helical" evidence="5">
    <location>
        <begin position="177"/>
        <end position="196"/>
    </location>
</feature>
<dbReference type="AlphaFoldDB" id="A0A075V6X0"/>
<comment type="function">
    <text evidence="5">NDH-1 shuttles electrons from NADH, via FMN and iron-sulfur (Fe-S) centers, to quinones in the respiratory chain. The immediate electron acceptor for the enzyme in this species is believed to be ubiquinone. Couples the redox reaction to proton translocation (for every two electrons transferred, four hydrogen ions are translocated across the cytoplasmic membrane), and thus conserves the redox energy in a proton gradient. This subunit may bind ubiquinone.</text>
</comment>
<evidence type="ECO:0000256" key="7">
    <source>
        <dbReference type="SAM" id="MobiDB-lite"/>
    </source>
</evidence>
<dbReference type="EMBL" id="CP008953">
    <property type="protein sequence ID" value="AIG80201.1"/>
    <property type="molecule type" value="Genomic_DNA"/>
</dbReference>
<keyword evidence="5" id="KW-0830">Ubiquinone</keyword>
<keyword evidence="5" id="KW-0874">Quinone</keyword>
<dbReference type="InterPro" id="IPR001694">
    <property type="entry name" value="NADH_UbQ_OxRdtase_su1/FPO"/>
</dbReference>
<keyword evidence="5" id="KW-1278">Translocase</keyword>
<feature type="transmembrane region" description="Helical" evidence="5">
    <location>
        <begin position="23"/>
        <end position="47"/>
    </location>
</feature>
<feature type="transmembrane region" description="Helical" evidence="5">
    <location>
        <begin position="94"/>
        <end position="115"/>
    </location>
</feature>
<feature type="transmembrane region" description="Helical" evidence="5">
    <location>
        <begin position="299"/>
        <end position="319"/>
    </location>
</feature>
<dbReference type="EC" id="7.1.1.-" evidence="5"/>
<name>A0A075V6X0_9PSEU</name>
<feature type="transmembrane region" description="Helical" evidence="5">
    <location>
        <begin position="208"/>
        <end position="226"/>
    </location>
</feature>
<reference evidence="8 9" key="1">
    <citation type="journal article" date="2014" name="J. Biotechnol.">
        <title>Complete genome sequence of the actinobacterium Amycolatopsis japonica MG417-CF17(T) (=DSM 44213T) producing (S,S)-N,N'-ethylenediaminedisuccinic acid.</title>
        <authorList>
            <person name="Stegmann E."/>
            <person name="Albersmeier A."/>
            <person name="Spohn M."/>
            <person name="Gert H."/>
            <person name="Weber T."/>
            <person name="Wohlleben W."/>
            <person name="Kalinowski J."/>
            <person name="Ruckert C."/>
        </authorList>
    </citation>
    <scope>NUCLEOTIDE SEQUENCE [LARGE SCALE GENOMIC DNA]</scope>
    <source>
        <strain evidence="9">MG417-CF17 (DSM 44213)</strain>
    </source>
</reference>
<dbReference type="HOGENOM" id="CLU_015134_0_0_11"/>
<evidence type="ECO:0000256" key="5">
    <source>
        <dbReference type="HAMAP-Rule" id="MF_01350"/>
    </source>
</evidence>
<feature type="transmembrane region" description="Helical" evidence="5">
    <location>
        <begin position="135"/>
        <end position="156"/>
    </location>
</feature>
<accession>A0A075V6X0</accession>
<comment type="subcellular location">
    <subcellularLocation>
        <location evidence="5 6">Cell membrane</location>
        <topology evidence="5 6">Multi-pass membrane protein</topology>
    </subcellularLocation>
    <subcellularLocation>
        <location evidence="1">Membrane</location>
        <topology evidence="1">Multi-pass membrane protein</topology>
    </subcellularLocation>
</comment>
<keyword evidence="5" id="KW-1003">Cell membrane</keyword>
<evidence type="ECO:0000256" key="4">
    <source>
        <dbReference type="ARBA" id="ARBA00023136"/>
    </source>
</evidence>
<protein>
    <recommendedName>
        <fullName evidence="5">NADH-quinone oxidoreductase subunit H</fullName>
        <ecNumber evidence="5">7.1.1.-</ecNumber>
    </recommendedName>
    <alternativeName>
        <fullName evidence="5">NADH dehydrogenase I subunit H</fullName>
    </alternativeName>
    <alternativeName>
        <fullName evidence="5">NDH-1 subunit H</fullName>
    </alternativeName>
</protein>
<dbReference type="GO" id="GO:0009060">
    <property type="term" value="P:aerobic respiration"/>
    <property type="evidence" value="ECO:0007669"/>
    <property type="project" value="TreeGrafter"/>
</dbReference>
<keyword evidence="8" id="KW-0560">Oxidoreductase</keyword>